<reference evidence="2 3" key="1">
    <citation type="submission" date="2017-11" db="EMBL/GenBank/DDBJ databases">
        <title>De novo assembly and phasing of dikaryotic genomes from two isolates of Puccinia coronata f. sp. avenae, the causal agent of oat crown rust.</title>
        <authorList>
            <person name="Miller M.E."/>
            <person name="Zhang Y."/>
            <person name="Omidvar V."/>
            <person name="Sperschneider J."/>
            <person name="Schwessinger B."/>
            <person name="Raley C."/>
            <person name="Palmer J.M."/>
            <person name="Garnica D."/>
            <person name="Upadhyaya N."/>
            <person name="Rathjen J."/>
            <person name="Taylor J.M."/>
            <person name="Park R.F."/>
            <person name="Dodds P.N."/>
            <person name="Hirsch C.D."/>
            <person name="Kianian S.F."/>
            <person name="Figueroa M."/>
        </authorList>
    </citation>
    <scope>NUCLEOTIDE SEQUENCE [LARGE SCALE GENOMIC DNA]</scope>
    <source>
        <strain evidence="2">12SD80</strain>
    </source>
</reference>
<evidence type="ECO:0000313" key="3">
    <source>
        <dbReference type="Proteomes" id="UP000235392"/>
    </source>
</evidence>
<feature type="region of interest" description="Disordered" evidence="1">
    <location>
        <begin position="38"/>
        <end position="74"/>
    </location>
</feature>
<comment type="caution">
    <text evidence="2">The sequence shown here is derived from an EMBL/GenBank/DDBJ whole genome shotgun (WGS) entry which is preliminary data.</text>
</comment>
<proteinExistence type="predicted"/>
<protein>
    <submittedName>
        <fullName evidence="2">Uncharacterized protein</fullName>
    </submittedName>
</protein>
<gene>
    <name evidence="2" type="ORF">PCASD_01150</name>
</gene>
<organism evidence="2 3">
    <name type="scientific">Puccinia coronata f. sp. avenae</name>
    <dbReference type="NCBI Taxonomy" id="200324"/>
    <lineage>
        <taxon>Eukaryota</taxon>
        <taxon>Fungi</taxon>
        <taxon>Dikarya</taxon>
        <taxon>Basidiomycota</taxon>
        <taxon>Pucciniomycotina</taxon>
        <taxon>Pucciniomycetes</taxon>
        <taxon>Pucciniales</taxon>
        <taxon>Pucciniaceae</taxon>
        <taxon>Puccinia</taxon>
    </lineage>
</organism>
<evidence type="ECO:0000313" key="2">
    <source>
        <dbReference type="EMBL" id="PLW50840.1"/>
    </source>
</evidence>
<name>A0A2N5VLK6_9BASI</name>
<dbReference type="EMBL" id="PGCI01000008">
    <property type="protein sequence ID" value="PLW50840.1"/>
    <property type="molecule type" value="Genomic_DNA"/>
</dbReference>
<sequence>MLVLDGVEKAMRLFPVMDTLDTDLLLVCSSSVPPNQLNPSTKSAIAHRSSKCLGQEERRGVHTAHERPRKEMSRLAPALASMKNGHKEGIEEQAECPQVLWGDVCKGLAEVVPVFATAGDQVDCGSQGGHEGEEESGE</sequence>
<accession>A0A2N5VLK6</accession>
<feature type="compositionally biased region" description="Basic and acidic residues" evidence="1">
    <location>
        <begin position="54"/>
        <end position="73"/>
    </location>
</feature>
<evidence type="ECO:0000256" key="1">
    <source>
        <dbReference type="SAM" id="MobiDB-lite"/>
    </source>
</evidence>
<dbReference type="Proteomes" id="UP000235392">
    <property type="component" value="Unassembled WGS sequence"/>
</dbReference>
<dbReference type="AlphaFoldDB" id="A0A2N5VLK6"/>